<accession>A0A4Y2G471</accession>
<dbReference type="GO" id="GO:0008270">
    <property type="term" value="F:zinc ion binding"/>
    <property type="evidence" value="ECO:0007669"/>
    <property type="project" value="UniProtKB-KW"/>
</dbReference>
<keyword evidence="1" id="KW-0862">Zinc</keyword>
<dbReference type="GO" id="GO:0003676">
    <property type="term" value="F:nucleic acid binding"/>
    <property type="evidence" value="ECO:0007669"/>
    <property type="project" value="InterPro"/>
</dbReference>
<dbReference type="PROSITE" id="PS50158">
    <property type="entry name" value="ZF_CCHC"/>
    <property type="match status" value="1"/>
</dbReference>
<organism evidence="4 5">
    <name type="scientific">Araneus ventricosus</name>
    <name type="common">Orbweaver spider</name>
    <name type="synonym">Epeira ventricosa</name>
    <dbReference type="NCBI Taxonomy" id="182803"/>
    <lineage>
        <taxon>Eukaryota</taxon>
        <taxon>Metazoa</taxon>
        <taxon>Ecdysozoa</taxon>
        <taxon>Arthropoda</taxon>
        <taxon>Chelicerata</taxon>
        <taxon>Arachnida</taxon>
        <taxon>Araneae</taxon>
        <taxon>Araneomorphae</taxon>
        <taxon>Entelegynae</taxon>
        <taxon>Araneoidea</taxon>
        <taxon>Araneidae</taxon>
        <taxon>Araneus</taxon>
    </lineage>
</organism>
<evidence type="ECO:0000256" key="1">
    <source>
        <dbReference type="PROSITE-ProRule" id="PRU00047"/>
    </source>
</evidence>
<keyword evidence="5" id="KW-1185">Reference proteome</keyword>
<keyword evidence="1" id="KW-0479">Metal-binding</keyword>
<keyword evidence="2" id="KW-0175">Coiled coil</keyword>
<reference evidence="4 5" key="1">
    <citation type="journal article" date="2019" name="Sci. Rep.">
        <title>Orb-weaving spider Araneus ventricosus genome elucidates the spidroin gene catalogue.</title>
        <authorList>
            <person name="Kono N."/>
            <person name="Nakamura H."/>
            <person name="Ohtoshi R."/>
            <person name="Moran D.A.P."/>
            <person name="Shinohara A."/>
            <person name="Yoshida Y."/>
            <person name="Fujiwara M."/>
            <person name="Mori M."/>
            <person name="Tomita M."/>
            <person name="Arakawa K."/>
        </authorList>
    </citation>
    <scope>NUCLEOTIDE SEQUENCE [LARGE SCALE GENOMIC DNA]</scope>
</reference>
<sequence>MAFWGKALKADLQKLAENLGVEVGASATIIEIKKAIQAIPNYDEEVDYIKELLETLKATRIEEEKEAKRLEEEKKKLEREEKRIAEEREEKRIAEEREAKRILEEKELKNAFQLKKLQIELENKSRPSETIPMAKPKLEMRHLMQKFDPKEGDISLYLVLFERQARRVEINEDSWVSHLIVLLPYEMSQLIARESEEVSNDYSHIKKNYFEEWLKGLEVKTFAELSDLIVTEQIKRRVPWEVKEHFIDEWADIKSPEVLSKRLDEYDSVRSLWKKKSYSGNSKERFPTWKAKSPIESKALPVKREEHGAKKSTTNTEDFEKRTVRCYKCGSKEHIRPNCLLLRNKESSAIVNHLFEA</sequence>
<proteinExistence type="predicted"/>
<dbReference type="PANTHER" id="PTHR46888:SF14">
    <property type="entry name" value="71 KDA PROTEIN"/>
    <property type="match status" value="1"/>
</dbReference>
<keyword evidence="1" id="KW-0863">Zinc-finger</keyword>
<name>A0A4Y2G471_ARAVE</name>
<evidence type="ECO:0000259" key="3">
    <source>
        <dbReference type="PROSITE" id="PS50158"/>
    </source>
</evidence>
<dbReference type="PANTHER" id="PTHR46888">
    <property type="entry name" value="ZINC KNUCKLE DOMAINCONTAINING PROTEIN-RELATED"/>
    <property type="match status" value="1"/>
</dbReference>
<dbReference type="OrthoDB" id="6509498at2759"/>
<dbReference type="AlphaFoldDB" id="A0A4Y2G471"/>
<dbReference type="Proteomes" id="UP000499080">
    <property type="component" value="Unassembled WGS sequence"/>
</dbReference>
<feature type="domain" description="CCHC-type" evidence="3">
    <location>
        <begin position="325"/>
        <end position="339"/>
    </location>
</feature>
<dbReference type="EMBL" id="BGPR01001215">
    <property type="protein sequence ID" value="GBM48413.1"/>
    <property type="molecule type" value="Genomic_DNA"/>
</dbReference>
<evidence type="ECO:0000256" key="2">
    <source>
        <dbReference type="SAM" id="Coils"/>
    </source>
</evidence>
<feature type="coiled-coil region" evidence="2">
    <location>
        <begin position="53"/>
        <end position="106"/>
    </location>
</feature>
<protein>
    <recommendedName>
        <fullName evidence="3">CCHC-type domain-containing protein</fullName>
    </recommendedName>
</protein>
<dbReference type="InterPro" id="IPR001878">
    <property type="entry name" value="Znf_CCHC"/>
</dbReference>
<evidence type="ECO:0000313" key="5">
    <source>
        <dbReference type="Proteomes" id="UP000499080"/>
    </source>
</evidence>
<gene>
    <name evidence="4" type="ORF">AVEN_12013_1</name>
</gene>
<comment type="caution">
    <text evidence="4">The sequence shown here is derived from an EMBL/GenBank/DDBJ whole genome shotgun (WGS) entry which is preliminary data.</text>
</comment>
<evidence type="ECO:0000313" key="4">
    <source>
        <dbReference type="EMBL" id="GBM48413.1"/>
    </source>
</evidence>